<comment type="caution">
    <text evidence="1">The sequence shown here is derived from an EMBL/GenBank/DDBJ whole genome shotgun (WGS) entry which is preliminary data.</text>
</comment>
<dbReference type="AlphaFoldDB" id="A0A2G8LCS6"/>
<evidence type="ECO:0000313" key="2">
    <source>
        <dbReference type="Proteomes" id="UP000230750"/>
    </source>
</evidence>
<gene>
    <name evidence="1" type="ORF">BSL78_05063</name>
</gene>
<organism evidence="1 2">
    <name type="scientific">Stichopus japonicus</name>
    <name type="common">Sea cucumber</name>
    <dbReference type="NCBI Taxonomy" id="307972"/>
    <lineage>
        <taxon>Eukaryota</taxon>
        <taxon>Metazoa</taxon>
        <taxon>Echinodermata</taxon>
        <taxon>Eleutherozoa</taxon>
        <taxon>Echinozoa</taxon>
        <taxon>Holothuroidea</taxon>
        <taxon>Aspidochirotacea</taxon>
        <taxon>Aspidochirotida</taxon>
        <taxon>Stichopodidae</taxon>
        <taxon>Apostichopus</taxon>
    </lineage>
</organism>
<proteinExistence type="predicted"/>
<reference evidence="1 2" key="1">
    <citation type="journal article" date="2017" name="PLoS Biol.">
        <title>The sea cucumber genome provides insights into morphological evolution and visceral regeneration.</title>
        <authorList>
            <person name="Zhang X."/>
            <person name="Sun L."/>
            <person name="Yuan J."/>
            <person name="Sun Y."/>
            <person name="Gao Y."/>
            <person name="Zhang L."/>
            <person name="Li S."/>
            <person name="Dai H."/>
            <person name="Hamel J.F."/>
            <person name="Liu C."/>
            <person name="Yu Y."/>
            <person name="Liu S."/>
            <person name="Lin W."/>
            <person name="Guo K."/>
            <person name="Jin S."/>
            <person name="Xu P."/>
            <person name="Storey K.B."/>
            <person name="Huan P."/>
            <person name="Zhang T."/>
            <person name="Zhou Y."/>
            <person name="Zhang J."/>
            <person name="Lin C."/>
            <person name="Li X."/>
            <person name="Xing L."/>
            <person name="Huo D."/>
            <person name="Sun M."/>
            <person name="Wang L."/>
            <person name="Mercier A."/>
            <person name="Li F."/>
            <person name="Yang H."/>
            <person name="Xiang J."/>
        </authorList>
    </citation>
    <scope>NUCLEOTIDE SEQUENCE [LARGE SCALE GENOMIC DNA]</scope>
    <source>
        <strain evidence="1">Shaxun</strain>
        <tissue evidence="1">Muscle</tissue>
    </source>
</reference>
<evidence type="ECO:0000313" key="1">
    <source>
        <dbReference type="EMBL" id="PIK58027.1"/>
    </source>
</evidence>
<dbReference type="Proteomes" id="UP000230750">
    <property type="component" value="Unassembled WGS sequence"/>
</dbReference>
<dbReference type="GO" id="GO:0044715">
    <property type="term" value="F:8-oxo-dGDP phosphatase activity"/>
    <property type="evidence" value="ECO:0007669"/>
    <property type="project" value="TreeGrafter"/>
</dbReference>
<sequence length="171" mass="19947">MEQLRNSAQHNIMLRSSDFLPIVEKTFQYFTKVPTERYPPILPVLQPHKHMCMRIILVKATENEIQVLLNMEDTPHFPTIKDAWQADDSLHRLSMDAFESKNYHGTKHILCVEHVGQPHRTADGVCLNLLTDVQTNRELANSKYMWHTITHPEVRRLVVERLEWGMGIPCP</sequence>
<dbReference type="PANTHER" id="PTHR22769:SF56">
    <property type="entry name" value="8-OXO-DGDP PHOSPHATASE NUDT18"/>
    <property type="match status" value="1"/>
</dbReference>
<accession>A0A2G8LCS6</accession>
<dbReference type="EMBL" id="MRZV01000125">
    <property type="protein sequence ID" value="PIK58027.1"/>
    <property type="molecule type" value="Genomic_DNA"/>
</dbReference>
<protein>
    <submittedName>
        <fullName evidence="1">Putative 8-oxo-dGDP phosphatase NUDT18</fullName>
    </submittedName>
</protein>
<dbReference type="OrthoDB" id="10005910at2759"/>
<dbReference type="PANTHER" id="PTHR22769">
    <property type="entry name" value="MUTT/NUDIX HYDROLASE"/>
    <property type="match status" value="1"/>
</dbReference>
<dbReference type="STRING" id="307972.A0A2G8LCS6"/>
<keyword evidence="2" id="KW-1185">Reference proteome</keyword>
<name>A0A2G8LCS6_STIJA</name>
<dbReference type="GO" id="GO:0044716">
    <property type="term" value="F:8-oxo-GDP phosphatase activity"/>
    <property type="evidence" value="ECO:0007669"/>
    <property type="project" value="TreeGrafter"/>
</dbReference>